<dbReference type="Proteomes" id="UP000019132">
    <property type="component" value="Unassembled WGS sequence"/>
</dbReference>
<dbReference type="InParanoid" id="K3X3F2"/>
<proteinExistence type="predicted"/>
<dbReference type="EMBL" id="GL376637">
    <property type="status" value="NOT_ANNOTATED_CDS"/>
    <property type="molecule type" value="Genomic_DNA"/>
</dbReference>
<evidence type="ECO:0000313" key="1">
    <source>
        <dbReference type="EnsemblProtists" id="PYU1_T011751"/>
    </source>
</evidence>
<name>K3X3F2_GLOUD</name>
<reference evidence="2" key="2">
    <citation type="submission" date="2010-04" db="EMBL/GenBank/DDBJ databases">
        <authorList>
            <person name="Buell R."/>
            <person name="Hamilton J."/>
            <person name="Hostetler J."/>
        </authorList>
    </citation>
    <scope>NUCLEOTIDE SEQUENCE [LARGE SCALE GENOMIC DNA]</scope>
    <source>
        <strain evidence="2">DAOM:BR144</strain>
    </source>
</reference>
<dbReference type="VEuPathDB" id="FungiDB:PYU1_G011725"/>
<sequence>MEIDAVGGASTVSSLFQTGSGRTVEISKEKLRGYENKWRAEEAEAQTVVHSNAVEDGIMDADVQPTMDSRNAKTRSSGEKSNVNQGVQINLNGLTNIETKDRTEVQVKPPRDESKMPHQKVGIHRAYKTSHLRNLHRIQYYYHHTDLQYHNSITKGVFVHRFHRRTRYRRLNVI</sequence>
<accession>K3X3F2</accession>
<dbReference type="EnsemblProtists" id="PYU1_T011751">
    <property type="protein sequence ID" value="PYU1_T011751"/>
    <property type="gene ID" value="PYU1_G011725"/>
</dbReference>
<organism evidence="1 2">
    <name type="scientific">Globisporangium ultimum (strain ATCC 200006 / CBS 805.95 / DAOM BR144)</name>
    <name type="common">Pythium ultimum</name>
    <dbReference type="NCBI Taxonomy" id="431595"/>
    <lineage>
        <taxon>Eukaryota</taxon>
        <taxon>Sar</taxon>
        <taxon>Stramenopiles</taxon>
        <taxon>Oomycota</taxon>
        <taxon>Peronosporomycetes</taxon>
        <taxon>Pythiales</taxon>
        <taxon>Pythiaceae</taxon>
        <taxon>Globisporangium</taxon>
    </lineage>
</organism>
<reference evidence="1" key="3">
    <citation type="submission" date="2015-02" db="UniProtKB">
        <authorList>
            <consortium name="EnsemblProtists"/>
        </authorList>
    </citation>
    <scope>IDENTIFICATION</scope>
    <source>
        <strain evidence="1">DAOM BR144</strain>
    </source>
</reference>
<dbReference type="HOGENOM" id="CLU_1543132_0_0_1"/>
<dbReference type="AlphaFoldDB" id="K3X3F2"/>
<keyword evidence="2" id="KW-1185">Reference proteome</keyword>
<protein>
    <submittedName>
        <fullName evidence="1">Uncharacterized protein</fullName>
    </submittedName>
</protein>
<evidence type="ECO:0000313" key="2">
    <source>
        <dbReference type="Proteomes" id="UP000019132"/>
    </source>
</evidence>
<reference evidence="2" key="1">
    <citation type="journal article" date="2010" name="Genome Biol.">
        <title>Genome sequence of the necrotrophic plant pathogen Pythium ultimum reveals original pathogenicity mechanisms and effector repertoire.</title>
        <authorList>
            <person name="Levesque C.A."/>
            <person name="Brouwer H."/>
            <person name="Cano L."/>
            <person name="Hamilton J.P."/>
            <person name="Holt C."/>
            <person name="Huitema E."/>
            <person name="Raffaele S."/>
            <person name="Robideau G.P."/>
            <person name="Thines M."/>
            <person name="Win J."/>
            <person name="Zerillo M.M."/>
            <person name="Beakes G.W."/>
            <person name="Boore J.L."/>
            <person name="Busam D."/>
            <person name="Dumas B."/>
            <person name="Ferriera S."/>
            <person name="Fuerstenberg S.I."/>
            <person name="Gachon C.M."/>
            <person name="Gaulin E."/>
            <person name="Govers F."/>
            <person name="Grenville-Briggs L."/>
            <person name="Horner N."/>
            <person name="Hostetler J."/>
            <person name="Jiang R.H."/>
            <person name="Johnson J."/>
            <person name="Krajaejun T."/>
            <person name="Lin H."/>
            <person name="Meijer H.J."/>
            <person name="Moore B."/>
            <person name="Morris P."/>
            <person name="Phuntmart V."/>
            <person name="Puiu D."/>
            <person name="Shetty J."/>
            <person name="Stajich J.E."/>
            <person name="Tripathy S."/>
            <person name="Wawra S."/>
            <person name="van West P."/>
            <person name="Whitty B.R."/>
            <person name="Coutinho P.M."/>
            <person name="Henrissat B."/>
            <person name="Martin F."/>
            <person name="Thomas P.D."/>
            <person name="Tyler B.M."/>
            <person name="De Vries R.P."/>
            <person name="Kamoun S."/>
            <person name="Yandell M."/>
            <person name="Tisserat N."/>
            <person name="Buell C.R."/>
        </authorList>
    </citation>
    <scope>NUCLEOTIDE SEQUENCE</scope>
    <source>
        <strain evidence="2">DAOM:BR144</strain>
    </source>
</reference>